<proteinExistence type="predicted"/>
<evidence type="ECO:0000313" key="4">
    <source>
        <dbReference type="Proteomes" id="UP001595880"/>
    </source>
</evidence>
<evidence type="ECO:0000259" key="2">
    <source>
        <dbReference type="Pfam" id="PF04024"/>
    </source>
</evidence>
<reference evidence="4" key="1">
    <citation type="journal article" date="2019" name="Int. J. Syst. Evol. Microbiol.">
        <title>The Global Catalogue of Microorganisms (GCM) 10K type strain sequencing project: providing services to taxonomists for standard genome sequencing and annotation.</title>
        <authorList>
            <consortium name="The Broad Institute Genomics Platform"/>
            <consortium name="The Broad Institute Genome Sequencing Center for Infectious Disease"/>
            <person name="Wu L."/>
            <person name="Ma J."/>
        </authorList>
    </citation>
    <scope>NUCLEOTIDE SEQUENCE [LARGE SCALE GENOMIC DNA]</scope>
    <source>
        <strain evidence="4">KACC 14058</strain>
    </source>
</reference>
<dbReference type="RefSeq" id="WP_390197993.1">
    <property type="nucleotide sequence ID" value="NZ_JBHSDV010000001.1"/>
</dbReference>
<evidence type="ECO:0000256" key="1">
    <source>
        <dbReference type="SAM" id="Phobius"/>
    </source>
</evidence>
<keyword evidence="4" id="KW-1185">Reference proteome</keyword>
<keyword evidence="1" id="KW-0812">Transmembrane</keyword>
<comment type="caution">
    <text evidence="3">The sequence shown here is derived from an EMBL/GenBank/DDBJ whole genome shotgun (WGS) entry which is preliminary data.</text>
</comment>
<keyword evidence="1" id="KW-1133">Transmembrane helix</keyword>
<feature type="transmembrane region" description="Helical" evidence="1">
    <location>
        <begin position="12"/>
        <end position="31"/>
    </location>
</feature>
<gene>
    <name evidence="3" type="ORF">ACFOZ1_00060</name>
</gene>
<dbReference type="Proteomes" id="UP001595880">
    <property type="component" value="Unassembled WGS sequence"/>
</dbReference>
<feature type="domain" description="Phage shock protein PspC N-terminal" evidence="2">
    <location>
        <begin position="3"/>
        <end position="27"/>
    </location>
</feature>
<protein>
    <submittedName>
        <fullName evidence="3">PspC domain-containing protein</fullName>
    </submittedName>
</protein>
<organism evidence="3 4">
    <name type="scientific">Gracilibacillus marinus</name>
    <dbReference type="NCBI Taxonomy" id="630535"/>
    <lineage>
        <taxon>Bacteria</taxon>
        <taxon>Bacillati</taxon>
        <taxon>Bacillota</taxon>
        <taxon>Bacilli</taxon>
        <taxon>Bacillales</taxon>
        <taxon>Bacillaceae</taxon>
        <taxon>Gracilibacillus</taxon>
    </lineage>
</organism>
<evidence type="ECO:0000313" key="3">
    <source>
        <dbReference type="EMBL" id="MFC4386189.1"/>
    </source>
</evidence>
<dbReference type="Pfam" id="PF04024">
    <property type="entry name" value="PspC"/>
    <property type="match status" value="1"/>
</dbReference>
<name>A0ABV8VP39_9BACI</name>
<dbReference type="InterPro" id="IPR007168">
    <property type="entry name" value="Phageshock_PspC_N"/>
</dbReference>
<dbReference type="EMBL" id="JBHSDV010000001">
    <property type="protein sequence ID" value="MFC4386189.1"/>
    <property type="molecule type" value="Genomic_DNA"/>
</dbReference>
<accession>A0ABV8VP39</accession>
<keyword evidence="1" id="KW-0472">Membrane</keyword>
<sequence length="33" mass="3580">MSKQLKRSSTDKALMGVCGGIANFLGFLHLLQD</sequence>